<dbReference type="EMBL" id="VSSQ01042390">
    <property type="protein sequence ID" value="MPM95964.1"/>
    <property type="molecule type" value="Genomic_DNA"/>
</dbReference>
<protein>
    <submittedName>
        <fullName evidence="1">Uncharacterized protein</fullName>
    </submittedName>
</protein>
<proteinExistence type="predicted"/>
<name>A0A645E2E4_9ZZZZ</name>
<gene>
    <name evidence="1" type="ORF">SDC9_143120</name>
</gene>
<reference evidence="1" key="1">
    <citation type="submission" date="2019-08" db="EMBL/GenBank/DDBJ databases">
        <authorList>
            <person name="Kucharzyk K."/>
            <person name="Murdoch R.W."/>
            <person name="Higgins S."/>
            <person name="Loffler F."/>
        </authorList>
    </citation>
    <scope>NUCLEOTIDE SEQUENCE</scope>
</reference>
<evidence type="ECO:0000313" key="1">
    <source>
        <dbReference type="EMBL" id="MPM95964.1"/>
    </source>
</evidence>
<dbReference type="AlphaFoldDB" id="A0A645E2E4"/>
<comment type="caution">
    <text evidence="1">The sequence shown here is derived from an EMBL/GenBank/DDBJ whole genome shotgun (WGS) entry which is preliminary data.</text>
</comment>
<organism evidence="1">
    <name type="scientific">bioreactor metagenome</name>
    <dbReference type="NCBI Taxonomy" id="1076179"/>
    <lineage>
        <taxon>unclassified sequences</taxon>
        <taxon>metagenomes</taxon>
        <taxon>ecological metagenomes</taxon>
    </lineage>
</organism>
<sequence length="197" mass="22287">MKKVTGVFVGLLIVSAGINAWKLIPPYLADFSVKSKIVTSIVEVNDQFLGTDILVPEFVPFEKDPYAYVSVPEYTLVRSRQKGDWDGYVISITPTKLSNSHYYQLMISAQTTDQFSDRELTWELRDVSHYYRQTQNVTPGRYTKVLGTFQKGPVYYEVSGEMTGKIDEELKTAAIAELQLIIDQMDPVTSVVKENSP</sequence>
<accession>A0A645E2E4</accession>